<gene>
    <name evidence="1" type="ORF">IAC10_10625</name>
</gene>
<dbReference type="EMBL" id="DVIU01000210">
    <property type="protein sequence ID" value="HIS37063.1"/>
    <property type="molecule type" value="Genomic_DNA"/>
</dbReference>
<comment type="caution">
    <text evidence="1">The sequence shown here is derived from an EMBL/GenBank/DDBJ whole genome shotgun (WGS) entry which is preliminary data.</text>
</comment>
<accession>A0A9D1F024</accession>
<proteinExistence type="predicted"/>
<dbReference type="InterPro" id="IPR029060">
    <property type="entry name" value="PIN-like_dom_sf"/>
</dbReference>
<dbReference type="AlphaFoldDB" id="A0A9D1F024"/>
<protein>
    <recommendedName>
        <fullName evidence="3">PIN domain-containing protein</fullName>
    </recommendedName>
</protein>
<evidence type="ECO:0000313" key="2">
    <source>
        <dbReference type="Proteomes" id="UP000823928"/>
    </source>
</evidence>
<evidence type="ECO:0000313" key="1">
    <source>
        <dbReference type="EMBL" id="HIS37063.1"/>
    </source>
</evidence>
<reference evidence="1" key="2">
    <citation type="journal article" date="2021" name="PeerJ">
        <title>Extensive microbial diversity within the chicken gut microbiome revealed by metagenomics and culture.</title>
        <authorList>
            <person name="Gilroy R."/>
            <person name="Ravi A."/>
            <person name="Getino M."/>
            <person name="Pursley I."/>
            <person name="Horton D.L."/>
            <person name="Alikhan N.F."/>
            <person name="Baker D."/>
            <person name="Gharbi K."/>
            <person name="Hall N."/>
            <person name="Watson M."/>
            <person name="Adriaenssens E.M."/>
            <person name="Foster-Nyarko E."/>
            <person name="Jarju S."/>
            <person name="Secka A."/>
            <person name="Antonio M."/>
            <person name="Oren A."/>
            <person name="Chaudhuri R.R."/>
            <person name="La Ragione R."/>
            <person name="Hildebrand F."/>
            <person name="Pallen M.J."/>
        </authorList>
    </citation>
    <scope>NUCLEOTIDE SEQUENCE</scope>
    <source>
        <strain evidence="1">6276</strain>
    </source>
</reference>
<dbReference type="SUPFAM" id="SSF88723">
    <property type="entry name" value="PIN domain-like"/>
    <property type="match status" value="1"/>
</dbReference>
<dbReference type="Gene3D" id="3.40.50.1010">
    <property type="entry name" value="5'-nuclease"/>
    <property type="match status" value="1"/>
</dbReference>
<reference evidence="1" key="1">
    <citation type="submission" date="2020-10" db="EMBL/GenBank/DDBJ databases">
        <authorList>
            <person name="Gilroy R."/>
        </authorList>
    </citation>
    <scope>NUCLEOTIDE SEQUENCE</scope>
    <source>
        <strain evidence="1">6276</strain>
    </source>
</reference>
<dbReference type="Proteomes" id="UP000823928">
    <property type="component" value="Unassembled WGS sequence"/>
</dbReference>
<name>A0A9D1F024_9BACT</name>
<organism evidence="1 2">
    <name type="scientific">Candidatus Scatousia excrementigallinarum</name>
    <dbReference type="NCBI Taxonomy" id="2840935"/>
    <lineage>
        <taxon>Bacteria</taxon>
        <taxon>Candidatus Scatousia</taxon>
    </lineage>
</organism>
<sequence>MLKILLDNNAIDKVQHNLDFIKENRHKLDIYVPRSVMGEACENKSYNPTWNVISLLKADVKYLPDAIFVFGYSRLDGEACFGSEEVGEVYKNILNQNKSNIVDAVIATTAVANDCILITEDKKLYNKMKNFGYKVMNFAELQETITSLHDKN</sequence>
<evidence type="ECO:0008006" key="3">
    <source>
        <dbReference type="Google" id="ProtNLM"/>
    </source>
</evidence>